<evidence type="ECO:0000256" key="3">
    <source>
        <dbReference type="ARBA" id="ARBA00008954"/>
    </source>
</evidence>
<evidence type="ECO:0000256" key="24">
    <source>
        <dbReference type="ARBA" id="ARBA00043777"/>
    </source>
</evidence>
<evidence type="ECO:0000256" key="38">
    <source>
        <dbReference type="ARBA" id="ARBA00058068"/>
    </source>
</evidence>
<gene>
    <name evidence="40" type="ORF">ACAOBT_LOCUS21370</name>
</gene>
<dbReference type="PIRSF" id="PIRSF000521">
    <property type="entry name" value="Transaminase_4ab_Lys_Orn"/>
    <property type="match status" value="1"/>
</dbReference>
<evidence type="ECO:0000256" key="34">
    <source>
        <dbReference type="ARBA" id="ARBA00048560"/>
    </source>
</evidence>
<evidence type="ECO:0000256" key="21">
    <source>
        <dbReference type="ARBA" id="ARBA00043749"/>
    </source>
</evidence>
<evidence type="ECO:0000256" key="11">
    <source>
        <dbReference type="ARBA" id="ARBA00033660"/>
    </source>
</evidence>
<evidence type="ECO:0000256" key="33">
    <source>
        <dbReference type="ARBA" id="ARBA00048500"/>
    </source>
</evidence>
<dbReference type="EC" id="2.6.1.44" evidence="5"/>
<comment type="catalytic activity">
    <reaction evidence="36">
        <text>oxaloacetate + L-alanine = L-aspartate + pyruvate</text>
        <dbReference type="Rhea" id="RHEA:77347"/>
        <dbReference type="ChEBI" id="CHEBI:15361"/>
        <dbReference type="ChEBI" id="CHEBI:16452"/>
        <dbReference type="ChEBI" id="CHEBI:29991"/>
        <dbReference type="ChEBI" id="CHEBI:57972"/>
    </reaction>
</comment>
<comment type="catalytic activity">
    <reaction evidence="20">
        <text>(R)-3-amino-2-methylpropanoate + pyruvate = 2-methyl-3-oxopropanoate + L-alanine</text>
        <dbReference type="Rhea" id="RHEA:18393"/>
        <dbReference type="ChEBI" id="CHEBI:15361"/>
        <dbReference type="ChEBI" id="CHEBI:57700"/>
        <dbReference type="ChEBI" id="CHEBI:57731"/>
        <dbReference type="ChEBI" id="CHEBI:57972"/>
        <dbReference type="EC" id="2.6.1.40"/>
    </reaction>
    <physiologicalReaction direction="left-to-right" evidence="20">
        <dbReference type="Rhea" id="RHEA:18394"/>
    </physiologicalReaction>
</comment>
<dbReference type="GO" id="GO:0005739">
    <property type="term" value="C:mitochondrion"/>
    <property type="evidence" value="ECO:0007669"/>
    <property type="project" value="UniProtKB-SubCell"/>
</dbReference>
<comment type="cofactor">
    <cofactor evidence="1">
        <name>pyridoxal 5'-phosphate</name>
        <dbReference type="ChEBI" id="CHEBI:597326"/>
    </cofactor>
</comment>
<evidence type="ECO:0000256" key="15">
    <source>
        <dbReference type="ARBA" id="ARBA00041845"/>
    </source>
</evidence>
<comment type="catalytic activity">
    <reaction evidence="23">
        <text>N(omega)-methyl-L-arginine + pyruvate = 5-(3-methylguanidino)-2-oxopentanoate + L-alanine</text>
        <dbReference type="Rhea" id="RHEA:77319"/>
        <dbReference type="ChEBI" id="CHEBI:15361"/>
        <dbReference type="ChEBI" id="CHEBI:57972"/>
        <dbReference type="ChEBI" id="CHEBI:114953"/>
        <dbReference type="ChEBI" id="CHEBI:197314"/>
    </reaction>
</comment>
<comment type="subcellular location">
    <subcellularLocation>
        <location evidence="2">Mitochondrion</location>
    </subcellularLocation>
</comment>
<comment type="catalytic activity">
    <reaction evidence="32">
        <text>L-ornithine + glyoxylate = 5-amino-2-oxopentanoate + glycine</text>
        <dbReference type="Rhea" id="RHEA:77331"/>
        <dbReference type="ChEBI" id="CHEBI:36655"/>
        <dbReference type="ChEBI" id="CHEBI:46911"/>
        <dbReference type="ChEBI" id="CHEBI:57305"/>
        <dbReference type="ChEBI" id="CHEBI:58802"/>
    </reaction>
</comment>
<comment type="subunit">
    <text evidence="4">Homotetramer.</text>
</comment>
<keyword evidence="6" id="KW-0032">Aminotransferase</keyword>
<evidence type="ECO:0000313" key="41">
    <source>
        <dbReference type="Proteomes" id="UP001152888"/>
    </source>
</evidence>
<evidence type="ECO:0000256" key="18">
    <source>
        <dbReference type="ARBA" id="ARBA00043669"/>
    </source>
</evidence>
<evidence type="ECO:0000256" key="39">
    <source>
        <dbReference type="RuleBase" id="RU003560"/>
    </source>
</evidence>
<dbReference type="CDD" id="cd00610">
    <property type="entry name" value="OAT_like"/>
    <property type="match status" value="1"/>
</dbReference>
<proteinExistence type="inferred from homology"/>
<dbReference type="AlphaFoldDB" id="A0A9P0LD57"/>
<sequence>MKNPIILCSRCYSTKLQLPKCNVKAPVYKGMSYEEMVSIRKRNLNPTLSTLYRKPLAFYKGSKQWLFDLDGNRYLDMFGGISTISVGHCHPKITKVLTEQSDTLGHVSNVYFHEKIHEYAKRLADTMPGNLKCVYFVNSGSEANDLALLMARAHTGKYDIFSLKNCYHGMTYQVMEMTSLSTYRFSVPGSPGIYKTTVPDVYKGVWGGSKCRDSPVQANRKCSCMGICEAGIKYIEEFKSDLNCMVSKNNLAGFWAETIQGVGGIVQFPKNYIKGVYEVVKQNGGLFVADEVQAGFGRTGDHFWGFEMHGITPDIVTMAKGIGNGFPLAAVVTTPEIAQGLGKATHFNTFGGNPLACAVGIAVLDIIEEEKLQENAKIVGTDLILDLAKLRDKYEIIGDVRGKGLMIGIELVEDKTSKKPLSPERCMDILEKCKELGLVVGKGGSYGNILRLSPPMCITKEDATFTVEVLDKAISEIA</sequence>
<evidence type="ECO:0000256" key="22">
    <source>
        <dbReference type="ARBA" id="ARBA00043751"/>
    </source>
</evidence>
<comment type="function">
    <text evidence="38">Multifunctional aminotransferase with a broad substrate specificity. Catalyzes the conversion of glyoxylate to glycine using alanine as the amino donor. Catalyzes metabolism of not L- but the D-isomer of D-beta-aminoisobutyric acid to generate 2-methyl-3-oxopropanoate and alanine. Catalyzes the transfer of the amino group from beta-alanine to pyruvate to yield L-alanine and 3-oxopropanoate. Can metabolize NG-monomethyl-L-arginine (NMMA), asymmetric NG,NG-dimethyl-L-arginine (ADMA) and symmetric NG,N'G-dimethyl-L-arginine (SDMA). ADMA is a potent inhibitor of nitric-oxide (NO) synthase, and this activity provides mechanism through which the kidney regulates blood pressure.</text>
</comment>
<comment type="catalytic activity">
    <reaction evidence="11">
        <text>glyoxylate + L-alanine = glycine + pyruvate</text>
        <dbReference type="Rhea" id="RHEA:24248"/>
        <dbReference type="ChEBI" id="CHEBI:15361"/>
        <dbReference type="ChEBI" id="CHEBI:36655"/>
        <dbReference type="ChEBI" id="CHEBI:57305"/>
        <dbReference type="ChEBI" id="CHEBI:57972"/>
        <dbReference type="EC" id="2.6.1.44"/>
    </reaction>
    <physiologicalReaction direction="left-to-right" evidence="11">
        <dbReference type="Rhea" id="RHEA:24249"/>
    </physiologicalReaction>
</comment>
<protein>
    <recommendedName>
        <fullName evidence="13">Alanine--glyoxylate aminotransferase 2, mitochondrial</fullName>
        <ecNumber evidence="28">2.6.1.18</ecNumber>
        <ecNumber evidence="12">2.6.1.40</ecNumber>
        <ecNumber evidence="5">2.6.1.44</ecNumber>
    </recommendedName>
    <alternativeName>
        <fullName evidence="14">(R)-3-amino-2-methylpropionate--pyruvate transaminase</fullName>
    </alternativeName>
    <alternativeName>
        <fullName evidence="16">Beta-ALAAT II</fullName>
    </alternativeName>
    <alternativeName>
        <fullName evidence="17">Beta-alanine-pyruvate aminotransferase</fullName>
    </alternativeName>
    <alternativeName>
        <fullName evidence="30">D-3-aminoisobutyrate-pyruvate aminotransferase</fullName>
    </alternativeName>
    <alternativeName>
        <fullName evidence="15">D-AIBAT</fullName>
    </alternativeName>
    <alternativeName>
        <fullName evidence="29">D-beta-aminoisobutyrate-pyruvate aminotransferase</fullName>
    </alternativeName>
</protein>
<dbReference type="OrthoDB" id="10261433at2759"/>
<accession>A0A9P0LD57</accession>
<dbReference type="Gene3D" id="3.90.1150.10">
    <property type="entry name" value="Aspartate Aminotransferase, domain 1"/>
    <property type="match status" value="1"/>
</dbReference>
<dbReference type="GO" id="GO:0008453">
    <property type="term" value="F:alanine-glyoxylate transaminase activity"/>
    <property type="evidence" value="ECO:0007669"/>
    <property type="project" value="UniProtKB-EC"/>
</dbReference>
<evidence type="ECO:0000256" key="37">
    <source>
        <dbReference type="ARBA" id="ARBA00049480"/>
    </source>
</evidence>
<evidence type="ECO:0000256" key="10">
    <source>
        <dbReference type="ARBA" id="ARBA00023128"/>
    </source>
</evidence>
<keyword evidence="10" id="KW-0496">Mitochondrion</keyword>
<dbReference type="PROSITE" id="PS00600">
    <property type="entry name" value="AA_TRANSFER_CLASS_3"/>
    <property type="match status" value="1"/>
</dbReference>
<evidence type="ECO:0000256" key="32">
    <source>
        <dbReference type="ARBA" id="ARBA00048264"/>
    </source>
</evidence>
<comment type="catalytic activity">
    <reaction evidence="19">
        <text>(2S)-2-aminobutanoate + glyoxylate = 2-oxobutanoate + glycine</text>
        <dbReference type="Rhea" id="RHEA:77339"/>
        <dbReference type="ChEBI" id="CHEBI:16763"/>
        <dbReference type="ChEBI" id="CHEBI:36655"/>
        <dbReference type="ChEBI" id="CHEBI:57305"/>
        <dbReference type="ChEBI" id="CHEBI:74359"/>
    </reaction>
</comment>
<dbReference type="InterPro" id="IPR015421">
    <property type="entry name" value="PyrdxlP-dep_Trfase_major"/>
</dbReference>
<dbReference type="GO" id="GO:0016223">
    <property type="term" value="F:beta-alanine:pyruvate transaminase activity"/>
    <property type="evidence" value="ECO:0007669"/>
    <property type="project" value="UniProtKB-EC"/>
</dbReference>
<dbReference type="FunFam" id="3.40.640.10:FF:000055">
    <property type="entry name" value="Alanine--glyoxylate aminotransferase 2, mitochondrial"/>
    <property type="match status" value="1"/>
</dbReference>
<evidence type="ECO:0000256" key="1">
    <source>
        <dbReference type="ARBA" id="ARBA00001933"/>
    </source>
</evidence>
<evidence type="ECO:0000256" key="20">
    <source>
        <dbReference type="ARBA" id="ARBA00043726"/>
    </source>
</evidence>
<evidence type="ECO:0000256" key="14">
    <source>
        <dbReference type="ARBA" id="ARBA00041662"/>
    </source>
</evidence>
<dbReference type="Proteomes" id="UP001152888">
    <property type="component" value="Unassembled WGS sequence"/>
</dbReference>
<evidence type="ECO:0000256" key="7">
    <source>
        <dbReference type="ARBA" id="ARBA00022679"/>
    </source>
</evidence>
<evidence type="ECO:0000256" key="31">
    <source>
        <dbReference type="ARBA" id="ARBA00047892"/>
    </source>
</evidence>
<dbReference type="GO" id="GO:0047305">
    <property type="term" value="F:(R)-3-amino-2-methylpropionate-pyruvate transaminase activity"/>
    <property type="evidence" value="ECO:0007669"/>
    <property type="project" value="UniProtKB-EC"/>
</dbReference>
<dbReference type="InterPro" id="IPR049704">
    <property type="entry name" value="Aminotrans_3_PPA_site"/>
</dbReference>
<dbReference type="InterPro" id="IPR005814">
    <property type="entry name" value="Aminotrans_3"/>
</dbReference>
<comment type="catalytic activity">
    <reaction evidence="21">
        <text>N(omega),N(omega)-dimethyl-L-arginine + oxaloacetate = 5-(3,3-dimethylguanidino)-2-oxopentanoate + L-aspartate</text>
        <dbReference type="Rhea" id="RHEA:77343"/>
        <dbReference type="ChEBI" id="CHEBI:16452"/>
        <dbReference type="ChEBI" id="CHEBI:29991"/>
        <dbReference type="ChEBI" id="CHEBI:58326"/>
        <dbReference type="ChEBI" id="CHEBI:197301"/>
    </reaction>
</comment>
<evidence type="ECO:0000256" key="30">
    <source>
        <dbReference type="ARBA" id="ARBA00044258"/>
    </source>
</evidence>
<keyword evidence="7" id="KW-0808">Transferase</keyword>
<name>A0A9P0LD57_ACAOB</name>
<dbReference type="GO" id="GO:0019481">
    <property type="term" value="P:L-alanine catabolic process, by transamination"/>
    <property type="evidence" value="ECO:0007669"/>
    <property type="project" value="TreeGrafter"/>
</dbReference>
<evidence type="ECO:0000256" key="25">
    <source>
        <dbReference type="ARBA" id="ARBA00043798"/>
    </source>
</evidence>
<dbReference type="EMBL" id="CAKOFQ010007166">
    <property type="protein sequence ID" value="CAH1993186.1"/>
    <property type="molecule type" value="Genomic_DNA"/>
</dbReference>
<evidence type="ECO:0000256" key="19">
    <source>
        <dbReference type="ARBA" id="ARBA00043679"/>
    </source>
</evidence>
<evidence type="ECO:0000256" key="27">
    <source>
        <dbReference type="ARBA" id="ARBA00043826"/>
    </source>
</evidence>
<evidence type="ECO:0000256" key="26">
    <source>
        <dbReference type="ARBA" id="ARBA00043825"/>
    </source>
</evidence>
<comment type="catalytic activity">
    <reaction evidence="33">
        <text>2-oxohexanoate + N(omega),N(omega)-dimethyl-L-arginine = L-2-aminohexanoate + 5-(3,3-dimethylguanidino)-2-oxopentanoate</text>
        <dbReference type="Rhea" id="RHEA:77363"/>
        <dbReference type="ChEBI" id="CHEBI:35177"/>
        <dbReference type="ChEBI" id="CHEBI:58326"/>
        <dbReference type="ChEBI" id="CHEBI:58455"/>
        <dbReference type="ChEBI" id="CHEBI:197301"/>
    </reaction>
</comment>
<comment type="catalytic activity">
    <reaction evidence="37">
        <text>N(omega),N('omega)-dimethyl-L-arginine + glyoxylate = 5-(3,3'-dimethylguanidino)-2-oxopentanoate + glycine</text>
        <dbReference type="Rhea" id="RHEA:77315"/>
        <dbReference type="ChEBI" id="CHEBI:36655"/>
        <dbReference type="ChEBI" id="CHEBI:57305"/>
        <dbReference type="ChEBI" id="CHEBI:197308"/>
        <dbReference type="ChEBI" id="CHEBI:197310"/>
    </reaction>
</comment>
<comment type="catalytic activity">
    <reaction evidence="25">
        <text>N(omega),N('omega)-dimethyl-L-arginine + pyruvate = 5-(3,3'-dimethylguanidino)-2-oxopentanoate + L-alanine</text>
        <dbReference type="Rhea" id="RHEA:77307"/>
        <dbReference type="ChEBI" id="CHEBI:15361"/>
        <dbReference type="ChEBI" id="CHEBI:57972"/>
        <dbReference type="ChEBI" id="CHEBI:197308"/>
        <dbReference type="ChEBI" id="CHEBI:197310"/>
    </reaction>
</comment>
<dbReference type="Gene3D" id="3.40.640.10">
    <property type="entry name" value="Type I PLP-dependent aspartate aminotransferase-like (Major domain)"/>
    <property type="match status" value="1"/>
</dbReference>
<evidence type="ECO:0000256" key="36">
    <source>
        <dbReference type="ARBA" id="ARBA00048916"/>
    </source>
</evidence>
<evidence type="ECO:0000256" key="17">
    <source>
        <dbReference type="ARBA" id="ARBA00042669"/>
    </source>
</evidence>
<comment type="catalytic activity">
    <reaction evidence="35">
        <text>N(omega)-methyl-L-arginine + glyoxylate = 5-(3-methylguanidino)-2-oxopentanoate + glycine</text>
        <dbReference type="Rhea" id="RHEA:77323"/>
        <dbReference type="ChEBI" id="CHEBI:36655"/>
        <dbReference type="ChEBI" id="CHEBI:57305"/>
        <dbReference type="ChEBI" id="CHEBI:114953"/>
        <dbReference type="ChEBI" id="CHEBI:197314"/>
    </reaction>
</comment>
<evidence type="ECO:0000256" key="13">
    <source>
        <dbReference type="ARBA" id="ARBA00039862"/>
    </source>
</evidence>
<reference evidence="40" key="1">
    <citation type="submission" date="2022-03" db="EMBL/GenBank/DDBJ databases">
        <authorList>
            <person name="Sayadi A."/>
        </authorList>
    </citation>
    <scope>NUCLEOTIDE SEQUENCE</scope>
</reference>
<evidence type="ECO:0000256" key="8">
    <source>
        <dbReference type="ARBA" id="ARBA00022898"/>
    </source>
</evidence>
<comment type="similarity">
    <text evidence="3 39">Belongs to the class-III pyridoxal-phosphate-dependent aminotransferase family.</text>
</comment>
<comment type="catalytic activity">
    <reaction evidence="31">
        <text>N(omega),N(omega)-dimethyl-L-arginine + glyoxylate = 5-(3,3-dimethylguanidino)-2-oxopentanoate + glycine</text>
        <dbReference type="Rhea" id="RHEA:77311"/>
        <dbReference type="ChEBI" id="CHEBI:36655"/>
        <dbReference type="ChEBI" id="CHEBI:57305"/>
        <dbReference type="ChEBI" id="CHEBI:58326"/>
        <dbReference type="ChEBI" id="CHEBI:197301"/>
    </reaction>
</comment>
<comment type="catalytic activity">
    <reaction evidence="18">
        <text>N(omega),N(omega)-dimethyl-L-arginine + pyruvate = 5-(3,3-dimethylguanidino)-2-oxopentanoate + L-alanine</text>
        <dbReference type="Rhea" id="RHEA:77303"/>
        <dbReference type="ChEBI" id="CHEBI:15361"/>
        <dbReference type="ChEBI" id="CHEBI:57972"/>
        <dbReference type="ChEBI" id="CHEBI:58326"/>
        <dbReference type="ChEBI" id="CHEBI:197301"/>
    </reaction>
</comment>
<dbReference type="GO" id="GO:0009436">
    <property type="term" value="P:glyoxylate catabolic process"/>
    <property type="evidence" value="ECO:0007669"/>
    <property type="project" value="TreeGrafter"/>
</dbReference>
<comment type="caution">
    <text evidence="40">The sequence shown here is derived from an EMBL/GenBank/DDBJ whole genome shotgun (WGS) entry which is preliminary data.</text>
</comment>
<comment type="catalytic activity">
    <reaction evidence="27">
        <text>2-oxopentanoate + N(omega),N(omega)-dimethyl-L-arginine = 5-(3,3-dimethylguanidino)-2-oxopentanoate + L-2-aminopentanoate</text>
        <dbReference type="Rhea" id="RHEA:77359"/>
        <dbReference type="ChEBI" id="CHEBI:28644"/>
        <dbReference type="ChEBI" id="CHEBI:58326"/>
        <dbReference type="ChEBI" id="CHEBI:58441"/>
        <dbReference type="ChEBI" id="CHEBI:197301"/>
    </reaction>
</comment>
<evidence type="ECO:0000256" key="2">
    <source>
        <dbReference type="ARBA" id="ARBA00004173"/>
    </source>
</evidence>
<dbReference type="Pfam" id="PF00202">
    <property type="entry name" value="Aminotran_3"/>
    <property type="match status" value="1"/>
</dbReference>
<evidence type="ECO:0000256" key="16">
    <source>
        <dbReference type="ARBA" id="ARBA00042611"/>
    </source>
</evidence>
<dbReference type="PANTHER" id="PTHR45688:SF3">
    <property type="entry name" value="ALANINE--GLYOXYLATE AMINOTRANSFERASE 2, MITOCHONDRIAL"/>
    <property type="match status" value="1"/>
</dbReference>
<evidence type="ECO:0000256" key="23">
    <source>
        <dbReference type="ARBA" id="ARBA00043758"/>
    </source>
</evidence>
<evidence type="ECO:0000313" key="40">
    <source>
        <dbReference type="EMBL" id="CAH1993186.1"/>
    </source>
</evidence>
<keyword evidence="9" id="KW-0809">Transit peptide</keyword>
<evidence type="ECO:0000256" key="28">
    <source>
        <dbReference type="ARBA" id="ARBA00044055"/>
    </source>
</evidence>
<evidence type="ECO:0000256" key="9">
    <source>
        <dbReference type="ARBA" id="ARBA00022946"/>
    </source>
</evidence>
<evidence type="ECO:0000256" key="6">
    <source>
        <dbReference type="ARBA" id="ARBA00022576"/>
    </source>
</evidence>
<evidence type="ECO:0000256" key="5">
    <source>
        <dbReference type="ARBA" id="ARBA00013049"/>
    </source>
</evidence>
<dbReference type="PANTHER" id="PTHR45688">
    <property type="match status" value="1"/>
</dbReference>
<dbReference type="InterPro" id="IPR015424">
    <property type="entry name" value="PyrdxlP-dep_Trfase"/>
</dbReference>
<evidence type="ECO:0000256" key="12">
    <source>
        <dbReference type="ARBA" id="ARBA00039130"/>
    </source>
</evidence>
<dbReference type="InterPro" id="IPR015422">
    <property type="entry name" value="PyrdxlP-dep_Trfase_small"/>
</dbReference>
<keyword evidence="41" id="KW-1185">Reference proteome</keyword>
<comment type="catalytic activity">
    <reaction evidence="26">
        <text>3-oxopropanoate + L-alanine = beta-alanine + pyruvate</text>
        <dbReference type="Rhea" id="RHEA:14077"/>
        <dbReference type="ChEBI" id="CHEBI:15361"/>
        <dbReference type="ChEBI" id="CHEBI:33190"/>
        <dbReference type="ChEBI" id="CHEBI:57966"/>
        <dbReference type="ChEBI" id="CHEBI:57972"/>
        <dbReference type="EC" id="2.6.1.18"/>
    </reaction>
    <physiologicalReaction direction="right-to-left" evidence="26">
        <dbReference type="Rhea" id="RHEA:14079"/>
    </physiologicalReaction>
</comment>
<dbReference type="GO" id="GO:0030170">
    <property type="term" value="F:pyridoxal phosphate binding"/>
    <property type="evidence" value="ECO:0007669"/>
    <property type="project" value="InterPro"/>
</dbReference>
<keyword evidence="8 39" id="KW-0663">Pyridoxal phosphate</keyword>
<evidence type="ECO:0000256" key="35">
    <source>
        <dbReference type="ARBA" id="ARBA00048760"/>
    </source>
</evidence>
<dbReference type="EC" id="2.6.1.18" evidence="28"/>
<comment type="catalytic activity">
    <reaction evidence="22">
        <text>2-oxobutanoate + L-alanine = (2S)-2-aminobutanoate + pyruvate</text>
        <dbReference type="Rhea" id="RHEA:77355"/>
        <dbReference type="ChEBI" id="CHEBI:15361"/>
        <dbReference type="ChEBI" id="CHEBI:16763"/>
        <dbReference type="ChEBI" id="CHEBI:57972"/>
        <dbReference type="ChEBI" id="CHEBI:74359"/>
        <dbReference type="EC" id="2.6.1.44"/>
    </reaction>
</comment>
<comment type="catalytic activity">
    <reaction evidence="24">
        <text>L-ornithine + pyruvate = 5-amino-2-oxopentanoate + L-alanine</text>
        <dbReference type="Rhea" id="RHEA:77327"/>
        <dbReference type="ChEBI" id="CHEBI:15361"/>
        <dbReference type="ChEBI" id="CHEBI:46911"/>
        <dbReference type="ChEBI" id="CHEBI:57972"/>
        <dbReference type="ChEBI" id="CHEBI:58802"/>
    </reaction>
</comment>
<organism evidence="40 41">
    <name type="scientific">Acanthoscelides obtectus</name>
    <name type="common">Bean weevil</name>
    <name type="synonym">Bruchus obtectus</name>
    <dbReference type="NCBI Taxonomy" id="200917"/>
    <lineage>
        <taxon>Eukaryota</taxon>
        <taxon>Metazoa</taxon>
        <taxon>Ecdysozoa</taxon>
        <taxon>Arthropoda</taxon>
        <taxon>Hexapoda</taxon>
        <taxon>Insecta</taxon>
        <taxon>Pterygota</taxon>
        <taxon>Neoptera</taxon>
        <taxon>Endopterygota</taxon>
        <taxon>Coleoptera</taxon>
        <taxon>Polyphaga</taxon>
        <taxon>Cucujiformia</taxon>
        <taxon>Chrysomeloidea</taxon>
        <taxon>Chrysomelidae</taxon>
        <taxon>Bruchinae</taxon>
        <taxon>Bruchini</taxon>
        <taxon>Acanthoscelides</taxon>
    </lineage>
</organism>
<dbReference type="SUPFAM" id="SSF53383">
    <property type="entry name" value="PLP-dependent transferases"/>
    <property type="match status" value="1"/>
</dbReference>
<evidence type="ECO:0000256" key="4">
    <source>
        <dbReference type="ARBA" id="ARBA00011881"/>
    </source>
</evidence>
<dbReference type="EC" id="2.6.1.40" evidence="12"/>
<evidence type="ECO:0000256" key="29">
    <source>
        <dbReference type="ARBA" id="ARBA00044257"/>
    </source>
</evidence>
<comment type="catalytic activity">
    <reaction evidence="34">
        <text>N(omega),N(omega)-dimethyl-L-arginine + 2-oxobutanoate = 5-(3,3-dimethylguanidino)-2-oxopentanoate + (2S)-2-aminobutanoate</text>
        <dbReference type="Rhea" id="RHEA:77351"/>
        <dbReference type="ChEBI" id="CHEBI:16763"/>
        <dbReference type="ChEBI" id="CHEBI:58326"/>
        <dbReference type="ChEBI" id="CHEBI:74359"/>
        <dbReference type="ChEBI" id="CHEBI:197301"/>
    </reaction>
</comment>